<dbReference type="InterPro" id="IPR000477">
    <property type="entry name" value="RT_dom"/>
</dbReference>
<feature type="region of interest" description="Disordered" evidence="1">
    <location>
        <begin position="353"/>
        <end position="374"/>
    </location>
</feature>
<dbReference type="GO" id="GO:0007508">
    <property type="term" value="P:larval heart development"/>
    <property type="evidence" value="ECO:0007669"/>
    <property type="project" value="TreeGrafter"/>
</dbReference>
<dbReference type="AlphaFoldDB" id="A0A2H9T456"/>
<sequence>MHQAWECLVEIISKLIDKHIPVHKVNAKHRSNLDQQTRQSMITKSRKWQKYLHCSTQDNWDAYKEARNQTTKNIRTSEYNLERDLVEKIKTDPKLFWKHVRSKTKTKSCIQQNGILTQEDKETANVMVRFFATVFVKDTNNPPPALRNRVVNGLLNSVEITEEKIVKAVNKLKPNKAAGPDNIHPRFIKETINELKESLNLIFNKSFDQSTLPSDWRHAHVTPIYKKGPRNEPGNYRPISLTSVPCKIMQRIIRDSILQHMETNNLFSSHQHGFRQKKSCTTQLLETMDDWAKLLDEGNNIDVIYMDFSKAFDKVCHRLLLHKMEHYGITGKLLKWIAEYLSCHKWYKIGKSTSPKRCPPRKCNRANPLPNIHK</sequence>
<dbReference type="GO" id="GO:0061343">
    <property type="term" value="P:cell adhesion involved in heart morphogenesis"/>
    <property type="evidence" value="ECO:0007669"/>
    <property type="project" value="TreeGrafter"/>
</dbReference>
<dbReference type="PANTHER" id="PTHR33395">
    <property type="entry name" value="TRANSCRIPTASE, PUTATIVE-RELATED-RELATED"/>
    <property type="match status" value="1"/>
</dbReference>
<dbReference type="CDD" id="cd01650">
    <property type="entry name" value="RT_nLTR_like"/>
    <property type="match status" value="1"/>
</dbReference>
<dbReference type="SUPFAM" id="SSF56672">
    <property type="entry name" value="DNA/RNA polymerases"/>
    <property type="match status" value="1"/>
</dbReference>
<evidence type="ECO:0000313" key="3">
    <source>
        <dbReference type="EMBL" id="PJE77977.1"/>
    </source>
</evidence>
<comment type="caution">
    <text evidence="3">The sequence shown here is derived from an EMBL/GenBank/DDBJ whole genome shotgun (WGS) entry which is preliminary data.</text>
</comment>
<accession>A0A2H9T456</accession>
<organism evidence="3">
    <name type="scientific">invertebrate metagenome</name>
    <dbReference type="NCBI Taxonomy" id="1711999"/>
    <lineage>
        <taxon>unclassified sequences</taxon>
        <taxon>metagenomes</taxon>
        <taxon>organismal metagenomes</taxon>
    </lineage>
</organism>
<dbReference type="EMBL" id="NSIT01000306">
    <property type="protein sequence ID" value="PJE77977.1"/>
    <property type="molecule type" value="Genomic_DNA"/>
</dbReference>
<feature type="domain" description="Reverse transcriptase" evidence="2">
    <location>
        <begin position="226"/>
        <end position="359"/>
    </location>
</feature>
<dbReference type="PANTHER" id="PTHR33395:SF22">
    <property type="entry name" value="REVERSE TRANSCRIPTASE DOMAIN-CONTAINING PROTEIN"/>
    <property type="match status" value="1"/>
</dbReference>
<evidence type="ECO:0000256" key="1">
    <source>
        <dbReference type="SAM" id="MobiDB-lite"/>
    </source>
</evidence>
<protein>
    <recommendedName>
        <fullName evidence="2">Reverse transcriptase domain-containing protein</fullName>
    </recommendedName>
</protein>
<dbReference type="GO" id="GO:0031012">
    <property type="term" value="C:extracellular matrix"/>
    <property type="evidence" value="ECO:0007669"/>
    <property type="project" value="TreeGrafter"/>
</dbReference>
<dbReference type="InterPro" id="IPR043502">
    <property type="entry name" value="DNA/RNA_pol_sf"/>
</dbReference>
<name>A0A2H9T456_9ZZZZ</name>
<gene>
    <name evidence="3" type="ORF">CI610_03092</name>
</gene>
<evidence type="ECO:0000259" key="2">
    <source>
        <dbReference type="Pfam" id="PF00078"/>
    </source>
</evidence>
<reference evidence="3" key="1">
    <citation type="journal article" date="2017" name="Appl. Environ. Microbiol.">
        <title>Molecular characterization of an Endozoicomonas-like organism causing infection in king scallop Pecten maximus L.</title>
        <authorList>
            <person name="Cano I."/>
            <person name="van Aerle R."/>
            <person name="Ross S."/>
            <person name="Verner-Jeffreys D.W."/>
            <person name="Paley R.K."/>
            <person name="Rimmer G."/>
            <person name="Ryder D."/>
            <person name="Hooper P."/>
            <person name="Stone D."/>
            <person name="Feist S.W."/>
        </authorList>
    </citation>
    <scope>NUCLEOTIDE SEQUENCE</scope>
</reference>
<dbReference type="Pfam" id="PF00078">
    <property type="entry name" value="RVT_1"/>
    <property type="match status" value="1"/>
</dbReference>
<proteinExistence type="predicted"/>